<dbReference type="SUPFAM" id="SSF53649">
    <property type="entry name" value="Alkaline phosphatase-like"/>
    <property type="match status" value="1"/>
</dbReference>
<dbReference type="EMBL" id="FOZK01000003">
    <property type="protein sequence ID" value="SFS06530.1"/>
    <property type="molecule type" value="Genomic_DNA"/>
</dbReference>
<reference evidence="2 3" key="1">
    <citation type="submission" date="2016-10" db="EMBL/GenBank/DDBJ databases">
        <authorList>
            <person name="de Groot N.N."/>
        </authorList>
    </citation>
    <scope>NUCLEOTIDE SEQUENCE [LARGE SCALE GENOMIC DNA]</scope>
    <source>
        <strain evidence="2 3">CGMCC 1.10457</strain>
    </source>
</reference>
<evidence type="ECO:0000313" key="2">
    <source>
        <dbReference type="EMBL" id="SFS06530.1"/>
    </source>
</evidence>
<proteinExistence type="predicted"/>
<dbReference type="STRING" id="767519.SAMN05216559_3053"/>
<accession>A0A1I6LT75</accession>
<dbReference type="OrthoDB" id="198670at2157"/>
<dbReference type="PANTHER" id="PTHR10151">
    <property type="entry name" value="ECTONUCLEOTIDE PYROPHOSPHATASE/PHOSPHODIESTERASE"/>
    <property type="match status" value="1"/>
</dbReference>
<dbReference type="Pfam" id="PF01663">
    <property type="entry name" value="Phosphodiest"/>
    <property type="match status" value="1"/>
</dbReference>
<organism evidence="2 3">
    <name type="scientific">Halomicrobium zhouii</name>
    <dbReference type="NCBI Taxonomy" id="767519"/>
    <lineage>
        <taxon>Archaea</taxon>
        <taxon>Methanobacteriati</taxon>
        <taxon>Methanobacteriota</taxon>
        <taxon>Stenosarchaea group</taxon>
        <taxon>Halobacteria</taxon>
        <taxon>Halobacteriales</taxon>
        <taxon>Haloarculaceae</taxon>
        <taxon>Halomicrobium</taxon>
    </lineage>
</organism>
<dbReference type="InterPro" id="IPR017850">
    <property type="entry name" value="Alkaline_phosphatase_core_sf"/>
</dbReference>
<keyword evidence="2" id="KW-0378">Hydrolase</keyword>
<dbReference type="Proteomes" id="UP000199062">
    <property type="component" value="Unassembled WGS sequence"/>
</dbReference>
<keyword evidence="3" id="KW-1185">Reference proteome</keyword>
<dbReference type="RefSeq" id="WP_089817399.1">
    <property type="nucleotide sequence ID" value="NZ_FOZK01000003.1"/>
</dbReference>
<sequence>MTDTIVLGLDGANWALLEPWIEDGRLPNIASLRESGVWTDMESCLPPVTCPNWRCYSTGKNPGKLSVFWWEKIDTDARTLTTPNSRSFKSANYWDYLNDEGLTAGIVNLPMSYPPFDVDEYMVAGGPGSEQESYTYPPELADQLDGDGYRLHPDTPVASKEDRAAADAMVDLIDQRLATFRQLLDDGDVDVAHLTVFYVNVLQHFFWRGEPTRSAWEVIDEHIGAIREDYPDATLMLMSDHGCKDVDTVFYINSWLEEEGYLVTETDAADALTGVGINKKEISKLAHKLGVHDLVTSLAPEWLTSSIPEDEEGFKREQKLEKVDWDRSRAIASGQGLVYLIDDDPATRDELVADLESLTNPSGAPIAREVFTSEEAYSGDYVSDAPDIVFDQRPGVHTSGAIGSNPVFDDVGHWEAENIRTGLYLADGPDVDADSLPETISITDVAPTVLTSVDCAVPSDVDGEPLDLFSDAAVREREPIPFDGLESSSGEEVQERLEDLGYLE</sequence>
<name>A0A1I6LT75_9EURY</name>
<dbReference type="PANTHER" id="PTHR10151:SF120">
    <property type="entry name" value="BIS(5'-ADENOSYL)-TRIPHOSPHATASE"/>
    <property type="match status" value="1"/>
</dbReference>
<feature type="compositionally biased region" description="Basic and acidic residues" evidence="1">
    <location>
        <begin position="493"/>
        <end position="504"/>
    </location>
</feature>
<dbReference type="Gene3D" id="3.40.720.10">
    <property type="entry name" value="Alkaline Phosphatase, subunit A"/>
    <property type="match status" value="1"/>
</dbReference>
<protein>
    <submittedName>
        <fullName evidence="2">Predicted phosphohydrolase or phosphomutase, AlkP superfamily</fullName>
    </submittedName>
</protein>
<dbReference type="AlphaFoldDB" id="A0A1I6LT75"/>
<dbReference type="GO" id="GO:0016787">
    <property type="term" value="F:hydrolase activity"/>
    <property type="evidence" value="ECO:0007669"/>
    <property type="project" value="UniProtKB-KW"/>
</dbReference>
<evidence type="ECO:0000313" key="3">
    <source>
        <dbReference type="Proteomes" id="UP000199062"/>
    </source>
</evidence>
<dbReference type="InterPro" id="IPR002591">
    <property type="entry name" value="Phosphodiest/P_Trfase"/>
</dbReference>
<feature type="region of interest" description="Disordered" evidence="1">
    <location>
        <begin position="479"/>
        <end position="504"/>
    </location>
</feature>
<gene>
    <name evidence="2" type="ORF">SAMN05216559_3053</name>
</gene>
<evidence type="ECO:0000256" key="1">
    <source>
        <dbReference type="SAM" id="MobiDB-lite"/>
    </source>
</evidence>